<dbReference type="Pfam" id="PF00176">
    <property type="entry name" value="SNF2-rel_dom"/>
    <property type="match status" value="1"/>
</dbReference>
<keyword evidence="1" id="KW-0547">Nucleotide-binding</keyword>
<dbReference type="InterPro" id="IPR049730">
    <property type="entry name" value="SNF2/RAD54-like_C"/>
</dbReference>
<evidence type="ECO:0000256" key="4">
    <source>
        <dbReference type="SAM" id="MobiDB-lite"/>
    </source>
</evidence>
<dbReference type="SMART" id="SM00490">
    <property type="entry name" value="HELICc"/>
    <property type="match status" value="1"/>
</dbReference>
<feature type="domain" description="Helicase ATP-binding" evidence="5">
    <location>
        <begin position="348"/>
        <end position="529"/>
    </location>
</feature>
<comment type="caution">
    <text evidence="7">The sequence shown here is derived from an EMBL/GenBank/DDBJ whole genome shotgun (WGS) entry which is preliminary data.</text>
</comment>
<dbReference type="Pfam" id="PF00271">
    <property type="entry name" value="Helicase_C"/>
    <property type="match status" value="1"/>
</dbReference>
<dbReference type="GeneID" id="59334383"/>
<evidence type="ECO:0000259" key="6">
    <source>
        <dbReference type="PROSITE" id="PS51194"/>
    </source>
</evidence>
<accession>A0A8H6C7Y2</accession>
<dbReference type="AlphaFoldDB" id="A0A8H6C7Y2"/>
<evidence type="ECO:0000313" key="7">
    <source>
        <dbReference type="EMBL" id="KAF6218627.1"/>
    </source>
</evidence>
<dbReference type="Gene3D" id="3.40.50.10810">
    <property type="entry name" value="Tandem AAA-ATPase domain"/>
    <property type="match status" value="1"/>
</dbReference>
<dbReference type="InterPro" id="IPR000330">
    <property type="entry name" value="SNF2_N"/>
</dbReference>
<name>A0A8H6C7Y2_9LECA</name>
<dbReference type="GO" id="GO:0005524">
    <property type="term" value="F:ATP binding"/>
    <property type="evidence" value="ECO:0007669"/>
    <property type="project" value="UniProtKB-KW"/>
</dbReference>
<sequence>MLKMSHHKRPWDNIPTVTNPSGVARAKRRAVSRLSVHSILNDASDDDDSDQDITSVTVESTSTALSEVCSALSASSSPRKTTSPAFGQSGSVSGNVGEQWPSRRGICFGMLLDGRMKSLQRSGQSHDILSSALENHVALRLRFRHNSTTVILHPLEEIGVLDNKTAAALNSLKDIAPAITFELFLDREEDQDSSGRQGKKAASIRPLQIQIYGPDEYYNNVGSALSNAGMYLQEPGFLDHGTGYRNPHFLSWDNNPETPLLNRARNVPKADFTAKIEAIMESFNPALQASHVKQDARIFTILRNHQLSALEFMLTREDEHQNTLSLWKPYNVNNKNGFVHTITQEKRSIKPGECRGGILADEMGMGKSLTLIALMMHTLDVARSSGPGRKQGSVQVERGEAAPAPTLIIAPKSTLYSWELEIERHTSSHLEVYVYHGQRTTIDHGSLANYDVVLTSYETVLSDANRSRNLQATFWFRIVLDEAHHIRNRTNAFQAIINLQTERRWCLTGTPVHNDLNDLFTLTEFLRFHPVENRQNARRWVLDPLETKEDYAIENLRLLVGTVALRRSRNSEMKHVRSDVEVAVTLSHTERQQYDSIRTRARNIVASVEKTTPAHNLLSCILQMRQVCSHGLHERGSRPEPADARVPVSSNTVCNKCLELLPGDLIHNSSLAESGESRYCPECAAEESSTLCLNTGSFSLQSRVCWDTSTPKSWTGVGVANVPGDDDGGDIDLNASTVSRPGWSSKIDSVVNNLVQLEQRRHPDAKPIKSLVFSFWTRTLDSLACALSSRNMASARIDGSLGLDQRRRAIERFQSESDLRIMLLSFGSGSVGLNLTAATHVHLVEPQWNPMVEAQAAARVDRLDQDKDVVVLRYVVKDSIEGSVKARQRRKLWLAKLSTPYATTAIEANTVDSLEDLQSLIE</sequence>
<feature type="region of interest" description="Disordered" evidence="4">
    <location>
        <begin position="73"/>
        <end position="97"/>
    </location>
</feature>
<evidence type="ECO:0000256" key="3">
    <source>
        <dbReference type="ARBA" id="ARBA00022840"/>
    </source>
</evidence>
<evidence type="ECO:0000313" key="8">
    <source>
        <dbReference type="Proteomes" id="UP000593566"/>
    </source>
</evidence>
<dbReference type="Proteomes" id="UP000593566">
    <property type="component" value="Unassembled WGS sequence"/>
</dbReference>
<dbReference type="InterPro" id="IPR027417">
    <property type="entry name" value="P-loop_NTPase"/>
</dbReference>
<dbReference type="Gene3D" id="3.40.50.300">
    <property type="entry name" value="P-loop containing nucleotide triphosphate hydrolases"/>
    <property type="match status" value="1"/>
</dbReference>
<proteinExistence type="predicted"/>
<dbReference type="InterPro" id="IPR050628">
    <property type="entry name" value="SNF2_RAD54_helicase_TF"/>
</dbReference>
<dbReference type="GO" id="GO:0006281">
    <property type="term" value="P:DNA repair"/>
    <property type="evidence" value="ECO:0007669"/>
    <property type="project" value="TreeGrafter"/>
</dbReference>
<dbReference type="GO" id="GO:0008094">
    <property type="term" value="F:ATP-dependent activity, acting on DNA"/>
    <property type="evidence" value="ECO:0007669"/>
    <property type="project" value="TreeGrafter"/>
</dbReference>
<dbReference type="SMART" id="SM00487">
    <property type="entry name" value="DEXDc"/>
    <property type="match status" value="1"/>
</dbReference>
<evidence type="ECO:0000259" key="5">
    <source>
        <dbReference type="PROSITE" id="PS51192"/>
    </source>
</evidence>
<dbReference type="PANTHER" id="PTHR45626:SF52">
    <property type="entry name" value="SINGLE-STRANDED DNA-DEPENDENT ATPASE (EUROFUNG)"/>
    <property type="match status" value="1"/>
</dbReference>
<dbReference type="GO" id="GO:0005634">
    <property type="term" value="C:nucleus"/>
    <property type="evidence" value="ECO:0007669"/>
    <property type="project" value="TreeGrafter"/>
</dbReference>
<dbReference type="PROSITE" id="PS51192">
    <property type="entry name" value="HELICASE_ATP_BIND_1"/>
    <property type="match status" value="1"/>
</dbReference>
<dbReference type="InterPro" id="IPR038718">
    <property type="entry name" value="SNF2-like_sf"/>
</dbReference>
<dbReference type="InterPro" id="IPR001650">
    <property type="entry name" value="Helicase_C-like"/>
</dbReference>
<keyword evidence="3" id="KW-0067">ATP-binding</keyword>
<dbReference type="SUPFAM" id="SSF52540">
    <property type="entry name" value="P-loop containing nucleoside triphosphate hydrolases"/>
    <property type="match status" value="2"/>
</dbReference>
<dbReference type="GO" id="GO:0016787">
    <property type="term" value="F:hydrolase activity"/>
    <property type="evidence" value="ECO:0007669"/>
    <property type="project" value="UniProtKB-KW"/>
</dbReference>
<dbReference type="PROSITE" id="PS51194">
    <property type="entry name" value="HELICASE_CTER"/>
    <property type="match status" value="1"/>
</dbReference>
<keyword evidence="2" id="KW-0378">Hydrolase</keyword>
<dbReference type="CDD" id="cd18793">
    <property type="entry name" value="SF2_C_SNF"/>
    <property type="match status" value="1"/>
</dbReference>
<dbReference type="RefSeq" id="XP_037148062.1">
    <property type="nucleotide sequence ID" value="XM_037296881.1"/>
</dbReference>
<dbReference type="InterPro" id="IPR014001">
    <property type="entry name" value="Helicase_ATP-bd"/>
</dbReference>
<dbReference type="PANTHER" id="PTHR45626">
    <property type="entry name" value="TRANSCRIPTION TERMINATION FACTOR 2-RELATED"/>
    <property type="match status" value="1"/>
</dbReference>
<evidence type="ECO:0000256" key="2">
    <source>
        <dbReference type="ARBA" id="ARBA00022801"/>
    </source>
</evidence>
<reference evidence="7 8" key="1">
    <citation type="journal article" date="2020" name="Genomics">
        <title>Complete, high-quality genomes from long-read metagenomic sequencing of two wolf lichen thalli reveals enigmatic genome architecture.</title>
        <authorList>
            <person name="McKenzie S.K."/>
            <person name="Walston R.F."/>
            <person name="Allen J.L."/>
        </authorList>
    </citation>
    <scope>NUCLEOTIDE SEQUENCE [LARGE SCALE GENOMIC DNA]</scope>
    <source>
        <strain evidence="7">WasteWater1</strain>
    </source>
</reference>
<protein>
    <submittedName>
        <fullName evidence="7">Uncharacterized protein</fullName>
    </submittedName>
</protein>
<organism evidence="7 8">
    <name type="scientific">Letharia lupina</name>
    <dbReference type="NCBI Taxonomy" id="560253"/>
    <lineage>
        <taxon>Eukaryota</taxon>
        <taxon>Fungi</taxon>
        <taxon>Dikarya</taxon>
        <taxon>Ascomycota</taxon>
        <taxon>Pezizomycotina</taxon>
        <taxon>Lecanoromycetes</taxon>
        <taxon>OSLEUM clade</taxon>
        <taxon>Lecanoromycetidae</taxon>
        <taxon>Lecanorales</taxon>
        <taxon>Lecanorineae</taxon>
        <taxon>Parmeliaceae</taxon>
        <taxon>Letharia</taxon>
    </lineage>
</organism>
<gene>
    <name evidence="7" type="ORF">HO133_005978</name>
</gene>
<feature type="region of interest" description="Disordered" evidence="4">
    <location>
        <begin position="1"/>
        <end position="25"/>
    </location>
</feature>
<feature type="domain" description="Helicase C-terminal" evidence="6">
    <location>
        <begin position="749"/>
        <end position="918"/>
    </location>
</feature>
<evidence type="ECO:0000256" key="1">
    <source>
        <dbReference type="ARBA" id="ARBA00022741"/>
    </source>
</evidence>
<dbReference type="CDD" id="cd18008">
    <property type="entry name" value="DEXDc_SHPRH-like"/>
    <property type="match status" value="1"/>
</dbReference>
<keyword evidence="8" id="KW-1185">Reference proteome</keyword>
<dbReference type="EMBL" id="JACCJB010000022">
    <property type="protein sequence ID" value="KAF6218627.1"/>
    <property type="molecule type" value="Genomic_DNA"/>
</dbReference>
<feature type="compositionally biased region" description="Polar residues" evidence="4">
    <location>
        <begin position="78"/>
        <end position="96"/>
    </location>
</feature>